<accession>A0ACC2TAJ6</accession>
<protein>
    <submittedName>
        <fullName evidence="1">Uncharacterized protein</fullName>
    </submittedName>
</protein>
<dbReference type="Proteomes" id="UP001165960">
    <property type="component" value="Unassembled WGS sequence"/>
</dbReference>
<sequence>MSDQLYEGLYIALAVLTLFLTQAIHILRYQIGTHPTAGIPTGPAVPRPRSPNASTYAWIPTPIPRIILKPSI</sequence>
<reference evidence="1" key="1">
    <citation type="submission" date="2022-04" db="EMBL/GenBank/DDBJ databases">
        <title>Genome of the entomopathogenic fungus Entomophthora muscae.</title>
        <authorList>
            <person name="Elya C."/>
            <person name="Lovett B.R."/>
            <person name="Lee E."/>
            <person name="Macias A.M."/>
            <person name="Hajek A.E."/>
            <person name="De Bivort B.L."/>
            <person name="Kasson M.T."/>
            <person name="De Fine Licht H.H."/>
            <person name="Stajich J.E."/>
        </authorList>
    </citation>
    <scope>NUCLEOTIDE SEQUENCE</scope>
    <source>
        <strain evidence="1">Berkeley</strain>
    </source>
</reference>
<gene>
    <name evidence="1" type="ORF">DSO57_1035470</name>
</gene>
<proteinExistence type="predicted"/>
<organism evidence="1 2">
    <name type="scientific">Entomophthora muscae</name>
    <dbReference type="NCBI Taxonomy" id="34485"/>
    <lineage>
        <taxon>Eukaryota</taxon>
        <taxon>Fungi</taxon>
        <taxon>Fungi incertae sedis</taxon>
        <taxon>Zoopagomycota</taxon>
        <taxon>Entomophthoromycotina</taxon>
        <taxon>Entomophthoromycetes</taxon>
        <taxon>Entomophthorales</taxon>
        <taxon>Entomophthoraceae</taxon>
        <taxon>Entomophthora</taxon>
    </lineage>
</organism>
<name>A0ACC2TAJ6_9FUNG</name>
<evidence type="ECO:0000313" key="2">
    <source>
        <dbReference type="Proteomes" id="UP001165960"/>
    </source>
</evidence>
<evidence type="ECO:0000313" key="1">
    <source>
        <dbReference type="EMBL" id="KAJ9071594.1"/>
    </source>
</evidence>
<keyword evidence="2" id="KW-1185">Reference proteome</keyword>
<comment type="caution">
    <text evidence="1">The sequence shown here is derived from an EMBL/GenBank/DDBJ whole genome shotgun (WGS) entry which is preliminary data.</text>
</comment>
<dbReference type="EMBL" id="QTSX02003154">
    <property type="protein sequence ID" value="KAJ9071594.1"/>
    <property type="molecule type" value="Genomic_DNA"/>
</dbReference>